<dbReference type="AlphaFoldDB" id="A0AAJ6YLY3"/>
<dbReference type="KEGG" id="csol:105364277"/>
<dbReference type="RefSeq" id="XP_011500466.1">
    <property type="nucleotide sequence ID" value="XM_011502164.1"/>
</dbReference>
<keyword evidence="1" id="KW-0833">Ubl conjugation pathway</keyword>
<dbReference type="Pfam" id="PF00646">
    <property type="entry name" value="F-box"/>
    <property type="match status" value="1"/>
</dbReference>
<dbReference type="InterPro" id="IPR006553">
    <property type="entry name" value="Leu-rich_rpt_Cys-con_subtyp"/>
</dbReference>
<dbReference type="SMART" id="SM00367">
    <property type="entry name" value="LRR_CC"/>
    <property type="match status" value="5"/>
</dbReference>
<dbReference type="GO" id="GO:0019005">
    <property type="term" value="C:SCF ubiquitin ligase complex"/>
    <property type="evidence" value="ECO:0007669"/>
    <property type="project" value="TreeGrafter"/>
</dbReference>
<sequence>MNLQHRNIHEFSNVDNETFSKNSEGIHKLNNDCIRSIFQYLSIVDRIRIERVCKRWQIISRTSWYDIKDLNFDNELWGFKKSSFIEKINYRIFKKVLNRCGQFLISIEFYDYNSRLGPNVLNIVARFCPNLQYLYASDLTVSPWSIKNLANSCCKIRLFSIGNCTDKCDKELSALFKRNADLNQLNVYWNNKITGKCLSKLNSESIETIIFFDCPSILLRHFNVVKNFQNLKVLVMDHFHDSYSFFNNNNTMDNIGSCSEKLRILTLSSCPLYTTSLDKIANLTSLECLDLSCNDSVDDDVLIMIGANCKLLKTVDLSDCNAVTNMGLSHIVSLPLLKSLLIEYLNNISDEVFTRMPNLIHMDCSYCSNVRNTGLATLIELSENIEYLNLSNCKNISNELLEAAVISTKKRKNNTVLKMYLGQTDIDISKVRNTSPYLKLFPMIVVQLVD</sequence>
<dbReference type="InterPro" id="IPR001810">
    <property type="entry name" value="F-box_dom"/>
</dbReference>
<proteinExistence type="predicted"/>
<dbReference type="Proteomes" id="UP000695007">
    <property type="component" value="Unplaced"/>
</dbReference>
<dbReference type="Gene3D" id="3.80.10.10">
    <property type="entry name" value="Ribonuclease Inhibitor"/>
    <property type="match status" value="3"/>
</dbReference>
<evidence type="ECO:0000313" key="5">
    <source>
        <dbReference type="RefSeq" id="XP_011500467.1"/>
    </source>
</evidence>
<dbReference type="SUPFAM" id="SSF52047">
    <property type="entry name" value="RNI-like"/>
    <property type="match status" value="1"/>
</dbReference>
<dbReference type="InterPro" id="IPR032675">
    <property type="entry name" value="LRR_dom_sf"/>
</dbReference>
<dbReference type="GeneID" id="105364277"/>
<evidence type="ECO:0000313" key="3">
    <source>
        <dbReference type="Proteomes" id="UP000695007"/>
    </source>
</evidence>
<organism evidence="3 4">
    <name type="scientific">Ceratosolen solmsi marchali</name>
    <dbReference type="NCBI Taxonomy" id="326594"/>
    <lineage>
        <taxon>Eukaryota</taxon>
        <taxon>Metazoa</taxon>
        <taxon>Ecdysozoa</taxon>
        <taxon>Arthropoda</taxon>
        <taxon>Hexapoda</taxon>
        <taxon>Insecta</taxon>
        <taxon>Pterygota</taxon>
        <taxon>Neoptera</taxon>
        <taxon>Endopterygota</taxon>
        <taxon>Hymenoptera</taxon>
        <taxon>Apocrita</taxon>
        <taxon>Proctotrupomorpha</taxon>
        <taxon>Chalcidoidea</taxon>
        <taxon>Agaonidae</taxon>
        <taxon>Agaoninae</taxon>
        <taxon>Ceratosolen</taxon>
    </lineage>
</organism>
<accession>A0AAJ6YLY3</accession>
<evidence type="ECO:0000256" key="1">
    <source>
        <dbReference type="ARBA" id="ARBA00022786"/>
    </source>
</evidence>
<dbReference type="SUPFAM" id="SSF81383">
    <property type="entry name" value="F-box domain"/>
    <property type="match status" value="1"/>
</dbReference>
<feature type="domain" description="F-box" evidence="2">
    <location>
        <begin position="23"/>
        <end position="67"/>
    </location>
</feature>
<dbReference type="InterPro" id="IPR036047">
    <property type="entry name" value="F-box-like_dom_sf"/>
</dbReference>
<dbReference type="PANTHER" id="PTHR13318">
    <property type="entry name" value="PARTNER OF PAIRED, ISOFORM B-RELATED"/>
    <property type="match status" value="1"/>
</dbReference>
<protein>
    <submittedName>
        <fullName evidence="4 5">F-box/LRR-repeat protein 13-like</fullName>
    </submittedName>
</protein>
<dbReference type="GO" id="GO:0031146">
    <property type="term" value="P:SCF-dependent proteasomal ubiquitin-dependent protein catabolic process"/>
    <property type="evidence" value="ECO:0007669"/>
    <property type="project" value="TreeGrafter"/>
</dbReference>
<dbReference type="PANTHER" id="PTHR13318:SF95">
    <property type="entry name" value="F-BOX PROTEIN YLR352W"/>
    <property type="match status" value="1"/>
</dbReference>
<reference evidence="4 5" key="1">
    <citation type="submission" date="2025-04" db="UniProtKB">
        <authorList>
            <consortium name="RefSeq"/>
        </authorList>
    </citation>
    <scope>IDENTIFICATION</scope>
</reference>
<dbReference type="PROSITE" id="PS50181">
    <property type="entry name" value="FBOX"/>
    <property type="match status" value="1"/>
</dbReference>
<gene>
    <name evidence="4 5" type="primary">LOC105364277</name>
</gene>
<keyword evidence="3" id="KW-1185">Reference proteome</keyword>
<evidence type="ECO:0000313" key="4">
    <source>
        <dbReference type="RefSeq" id="XP_011500466.1"/>
    </source>
</evidence>
<dbReference type="RefSeq" id="XP_011500467.1">
    <property type="nucleotide sequence ID" value="XM_011502165.1"/>
</dbReference>
<evidence type="ECO:0000259" key="2">
    <source>
        <dbReference type="PROSITE" id="PS50181"/>
    </source>
</evidence>
<name>A0AAJ6YLY3_9HYME</name>